<organism evidence="3 4">
    <name type="scientific">Aphis craccivora</name>
    <name type="common">Cowpea aphid</name>
    <dbReference type="NCBI Taxonomy" id="307492"/>
    <lineage>
        <taxon>Eukaryota</taxon>
        <taxon>Metazoa</taxon>
        <taxon>Ecdysozoa</taxon>
        <taxon>Arthropoda</taxon>
        <taxon>Hexapoda</taxon>
        <taxon>Insecta</taxon>
        <taxon>Pterygota</taxon>
        <taxon>Neoptera</taxon>
        <taxon>Paraneoptera</taxon>
        <taxon>Hemiptera</taxon>
        <taxon>Sternorrhyncha</taxon>
        <taxon>Aphidomorpha</taxon>
        <taxon>Aphidoidea</taxon>
        <taxon>Aphididae</taxon>
        <taxon>Aphidini</taxon>
        <taxon>Aphis</taxon>
        <taxon>Aphis</taxon>
    </lineage>
</organism>
<keyword evidence="1" id="KW-0175">Coiled coil</keyword>
<evidence type="ECO:0000259" key="2">
    <source>
        <dbReference type="PROSITE" id="PS51462"/>
    </source>
</evidence>
<dbReference type="Pfam" id="PF25969">
    <property type="entry name" value="NUDT9_N"/>
    <property type="match status" value="1"/>
</dbReference>
<dbReference type="Proteomes" id="UP000478052">
    <property type="component" value="Unassembled WGS sequence"/>
</dbReference>
<dbReference type="PANTHER" id="PTHR13030:SF8">
    <property type="entry name" value="ADP-RIBOSE PYROPHOSPHATASE, MITOCHONDRIAL"/>
    <property type="match status" value="1"/>
</dbReference>
<dbReference type="PROSITE" id="PS51462">
    <property type="entry name" value="NUDIX"/>
    <property type="match status" value="1"/>
</dbReference>
<dbReference type="InterPro" id="IPR015797">
    <property type="entry name" value="NUDIX_hydrolase-like_dom_sf"/>
</dbReference>
<dbReference type="Gene3D" id="3.90.79.10">
    <property type="entry name" value="Nucleoside Triphosphate Pyrophosphohydrolase"/>
    <property type="match status" value="1"/>
</dbReference>
<dbReference type="InterPro" id="IPR000086">
    <property type="entry name" value="NUDIX_hydrolase_dom"/>
</dbReference>
<dbReference type="InterPro" id="IPR039989">
    <property type="entry name" value="NUDT9"/>
</dbReference>
<keyword evidence="4" id="KW-1185">Reference proteome</keyword>
<feature type="coiled-coil region" evidence="1">
    <location>
        <begin position="184"/>
        <end position="211"/>
    </location>
</feature>
<dbReference type="SUPFAM" id="SSF55811">
    <property type="entry name" value="Nudix"/>
    <property type="match status" value="1"/>
</dbReference>
<reference evidence="3 4" key="1">
    <citation type="submission" date="2019-08" db="EMBL/GenBank/DDBJ databases">
        <title>Whole genome of Aphis craccivora.</title>
        <authorList>
            <person name="Voronova N.V."/>
            <person name="Shulinski R.S."/>
            <person name="Bandarenka Y.V."/>
            <person name="Zhorov D.G."/>
            <person name="Warner D."/>
        </authorList>
    </citation>
    <scope>NUCLEOTIDE SEQUENCE [LARGE SCALE GENOMIC DNA]</scope>
    <source>
        <strain evidence="3">180601</strain>
        <tissue evidence="3">Whole Body</tissue>
    </source>
</reference>
<comment type="caution">
    <text evidence="3">The sequence shown here is derived from an EMBL/GenBank/DDBJ whole genome shotgun (WGS) entry which is preliminary data.</text>
</comment>
<accession>A0A6G0YJU2</accession>
<dbReference type="Pfam" id="PF16858">
    <property type="entry name" value="CNDH2_C"/>
    <property type="match status" value="1"/>
</dbReference>
<dbReference type="EMBL" id="VUJU01003678">
    <property type="protein sequence ID" value="KAF0757098.1"/>
    <property type="molecule type" value="Genomic_DNA"/>
</dbReference>
<dbReference type="AlphaFoldDB" id="A0A6G0YJU2"/>
<sequence length="982" mass="113501">MIKEKQMLAKIMFHIKCRNDVYPKTDGKIIRFHVPDDKVSWNAQYPMYNPTLFTSTCVVGQPWADLDLSEFDSQPSWNTIDGYVNRISLTGIYEIKNGYPLNPYGRTGIIGRGILGRWGPNHAADPIVTRWKKSNNEYVFDKNSGKPILQFVAIQREDSSEWALPGGMVDPGEVISTTLKREFMEEALDLLQKSEEDVIKIRKEIEKIFNEGIEVYRGYVDDPRNTDNAWMETIATLFHDKKGVNVGLLKLQAGDDAIGVKWVDLDKNLKLYANHISFLEEIATRLKCHCIISQNIASISNFGDLKLVRDIRPLALVWAEISVRKYQDDSDFDEAFKNLLRPMESIIKKKQCEPLQYDLIKDLDSFLNHLKLSTDEGALVFVEAALMIQNVILIYQKRVDQLIDVMMKLIGKFRAYRINENIEVDYDAENDAGNKKKKKEKKVKFYSSFEPIKGQIFGTLKIFDCKVINLSKKPPVQRIVLNANIKVDNKYSKILPYICIGNGENIGKKYDYMINFPLNCDLAVNEEFDCPTNADSKSATPLNYRKSFDPLLMNLMEVDEIDEIHPSTPDPVIFDQTVTDEVCVANAMLPNPVNILNVSQIPQNTDDIWGSVLNAKDNNYVDKLCVKKKGSKKDVMICKKTVQIIYYLNDLPVPGVVIHLLWLTISYAAIRSTNIVPGFFCFQSHPLLQRFPTWVSLKLDLTDLAHFDLKLFVEVQRRFKSKGISMDGGMWLPTYTIAELTCQMFRLKSGLYADNVFRQLIHDALEVQRSETAKIKKKRIIAEEKERFDYHDKEMEEKLKNGDEPGFIGFDNPIHDDNDNDLFENVDQQENEEPIEDANIENFQSYQRNAIEMQKHEQNQIEMMNEQLKMRQRVQEWHNNLRPILEEEEKRTEFDVHEYGTRILSCFEFIGEKKLFGELVGGLDKEEVARYFLSLLMMVNTYNLEISNDVSKDDILITLLKKERHHEELQVNIGNQVNQEKN</sequence>
<evidence type="ECO:0000256" key="1">
    <source>
        <dbReference type="SAM" id="Coils"/>
    </source>
</evidence>
<dbReference type="CDD" id="cd03670">
    <property type="entry name" value="NUDIX_ADPRase_Nudt9"/>
    <property type="match status" value="1"/>
</dbReference>
<proteinExistence type="predicted"/>
<dbReference type="InterPro" id="IPR031737">
    <property type="entry name" value="CNDH2_C"/>
</dbReference>
<evidence type="ECO:0000313" key="4">
    <source>
        <dbReference type="Proteomes" id="UP000478052"/>
    </source>
</evidence>
<dbReference type="PANTHER" id="PTHR13030">
    <property type="entry name" value="NUDIX HYDROLASE"/>
    <property type="match status" value="1"/>
</dbReference>
<protein>
    <submittedName>
        <fullName evidence="3">Condensin-2 complex subunit H2 isoform X1</fullName>
    </submittedName>
</protein>
<evidence type="ECO:0000313" key="3">
    <source>
        <dbReference type="EMBL" id="KAF0757098.1"/>
    </source>
</evidence>
<dbReference type="Pfam" id="PF00293">
    <property type="entry name" value="NUDIX"/>
    <property type="match status" value="1"/>
</dbReference>
<name>A0A6G0YJU2_APHCR</name>
<feature type="domain" description="Nudix hydrolase" evidence="2">
    <location>
        <begin position="130"/>
        <end position="285"/>
    </location>
</feature>
<gene>
    <name evidence="3" type="ORF">FWK35_00011273</name>
</gene>
<dbReference type="GO" id="GO:0047631">
    <property type="term" value="F:ADP-ribose diphosphatase activity"/>
    <property type="evidence" value="ECO:0007669"/>
    <property type="project" value="InterPro"/>
</dbReference>
<dbReference type="FunFam" id="3.90.79.10:FF:000021">
    <property type="entry name" value="ADP-ribose pyrophosphatase, mitochondrial isoform X1"/>
    <property type="match status" value="1"/>
</dbReference>
<dbReference type="OrthoDB" id="10038475at2759"/>